<evidence type="ECO:0000256" key="8">
    <source>
        <dbReference type="SAM" id="Phobius"/>
    </source>
</evidence>
<organism evidence="9 10">
    <name type="scientific">Sulfobacillus thermotolerans</name>
    <dbReference type="NCBI Taxonomy" id="338644"/>
    <lineage>
        <taxon>Bacteria</taxon>
        <taxon>Bacillati</taxon>
        <taxon>Bacillota</taxon>
        <taxon>Clostridia</taxon>
        <taxon>Eubacteriales</taxon>
        <taxon>Clostridiales Family XVII. Incertae Sedis</taxon>
        <taxon>Sulfobacillus</taxon>
    </lineage>
</organism>
<evidence type="ECO:0000256" key="2">
    <source>
        <dbReference type="ARBA" id="ARBA00008974"/>
    </source>
</evidence>
<evidence type="ECO:0000256" key="6">
    <source>
        <dbReference type="ARBA" id="ARBA00023136"/>
    </source>
</evidence>
<dbReference type="Proteomes" id="UP000325292">
    <property type="component" value="Chromosome"/>
</dbReference>
<dbReference type="Gene3D" id="1.10.4160.10">
    <property type="entry name" value="Hydantoin permease"/>
    <property type="match status" value="1"/>
</dbReference>
<dbReference type="Pfam" id="PF02133">
    <property type="entry name" value="Transp_cyt_pur"/>
    <property type="match status" value="1"/>
</dbReference>
<dbReference type="PANTHER" id="PTHR31806:SF1">
    <property type="entry name" value="PURINE-CYTOSINE PERMEASE FCY2-RELATED"/>
    <property type="match status" value="1"/>
</dbReference>
<comment type="similarity">
    <text evidence="2 7">Belongs to the purine-cytosine permease (2.A.39) family.</text>
</comment>
<feature type="transmembrane region" description="Helical" evidence="8">
    <location>
        <begin position="249"/>
        <end position="275"/>
    </location>
</feature>
<gene>
    <name evidence="9" type="ORF">BXT84_13100</name>
</gene>
<keyword evidence="3 7" id="KW-0813">Transport</keyword>
<evidence type="ECO:0000256" key="7">
    <source>
        <dbReference type="PIRNR" id="PIRNR002744"/>
    </source>
</evidence>
<evidence type="ECO:0000313" key="10">
    <source>
        <dbReference type="Proteomes" id="UP000325292"/>
    </source>
</evidence>
<dbReference type="EMBL" id="CP019454">
    <property type="protein sequence ID" value="AUW94766.1"/>
    <property type="molecule type" value="Genomic_DNA"/>
</dbReference>
<keyword evidence="4 8" id="KW-0812">Transmembrane</keyword>
<feature type="transmembrane region" description="Helical" evidence="8">
    <location>
        <begin position="69"/>
        <end position="87"/>
    </location>
</feature>
<evidence type="ECO:0000256" key="1">
    <source>
        <dbReference type="ARBA" id="ARBA00004141"/>
    </source>
</evidence>
<feature type="transmembrane region" description="Helical" evidence="8">
    <location>
        <begin position="404"/>
        <end position="425"/>
    </location>
</feature>
<keyword evidence="6 7" id="KW-0472">Membrane</keyword>
<reference evidence="9 10" key="1">
    <citation type="journal article" date="2019" name="Sci. Rep.">
        <title>Sulfobacillus thermotolerans: new insights into resistance and metabolic capacities of acidophilic chemolithotrophs.</title>
        <authorList>
            <person name="Panyushkina A.E."/>
            <person name="Babenko V.V."/>
            <person name="Nikitina A.S."/>
            <person name="Selezneva O.V."/>
            <person name="Tsaplina I.A."/>
            <person name="Letarova M.A."/>
            <person name="Kostryukova E.S."/>
            <person name="Letarov A.V."/>
        </authorList>
    </citation>
    <scope>NUCLEOTIDE SEQUENCE [LARGE SCALE GENOMIC DNA]</scope>
    <source>
        <strain evidence="9 10">Kr1</strain>
    </source>
</reference>
<name>A0ABN5H209_9FIRM</name>
<dbReference type="InterPro" id="IPR026030">
    <property type="entry name" value="Pur-cyt_permease_Fcy2/21/22"/>
</dbReference>
<feature type="transmembrane region" description="Helical" evidence="8">
    <location>
        <begin position="108"/>
        <end position="128"/>
    </location>
</feature>
<comment type="subcellular location">
    <subcellularLocation>
        <location evidence="1">Membrane</location>
        <topology evidence="1">Multi-pass membrane protein</topology>
    </subcellularLocation>
</comment>
<dbReference type="PANTHER" id="PTHR31806">
    <property type="entry name" value="PURINE-CYTOSINE PERMEASE FCY2-RELATED"/>
    <property type="match status" value="1"/>
</dbReference>
<feature type="transmembrane region" description="Helical" evidence="8">
    <location>
        <begin position="437"/>
        <end position="453"/>
    </location>
</feature>
<accession>A0ABN5H209</accession>
<dbReference type="PIRSF" id="PIRSF002744">
    <property type="entry name" value="Pur-cyt_permease"/>
    <property type="match status" value="1"/>
</dbReference>
<feature type="transmembrane region" description="Helical" evidence="8">
    <location>
        <begin position="295"/>
        <end position="318"/>
    </location>
</feature>
<protein>
    <submittedName>
        <fullName evidence="9">Cytosine permease</fullName>
    </submittedName>
</protein>
<evidence type="ECO:0000256" key="3">
    <source>
        <dbReference type="ARBA" id="ARBA00022448"/>
    </source>
</evidence>
<evidence type="ECO:0000256" key="4">
    <source>
        <dbReference type="ARBA" id="ARBA00022692"/>
    </source>
</evidence>
<keyword evidence="10" id="KW-1185">Reference proteome</keyword>
<feature type="transmembrane region" description="Helical" evidence="8">
    <location>
        <begin position="173"/>
        <end position="193"/>
    </location>
</feature>
<feature type="transmembrane region" description="Helical" evidence="8">
    <location>
        <begin position="330"/>
        <end position="349"/>
    </location>
</feature>
<evidence type="ECO:0000313" key="9">
    <source>
        <dbReference type="EMBL" id="AUW94766.1"/>
    </source>
</evidence>
<evidence type="ECO:0000256" key="5">
    <source>
        <dbReference type="ARBA" id="ARBA00022989"/>
    </source>
</evidence>
<keyword evidence="5 8" id="KW-1133">Transmembrane helix</keyword>
<feature type="transmembrane region" description="Helical" evidence="8">
    <location>
        <begin position="140"/>
        <end position="161"/>
    </location>
</feature>
<dbReference type="InterPro" id="IPR001248">
    <property type="entry name" value="Pur-cyt_permease"/>
</dbReference>
<feature type="transmembrane region" description="Helical" evidence="8">
    <location>
        <begin position="205"/>
        <end position="228"/>
    </location>
</feature>
<proteinExistence type="inferred from homology"/>
<sequence>MAERSAQGTQYGTEVVRIEPKGIEHVEETERHGHVSSVFTLWFGANVELATLTTGTAAVSLFGLSFGQAALGLIIGNILGVTLLGLVSTFGPRLGVPQMVHSRAPFGFFGNFLPGALNAIAGVMWFAVNTVLGAFAFEALFHTDFFVALLVMVLIQVIVAVYGHNMIHAVERFMAILLTLVFVGVSIFAFAHANYALPFNAKSVLGQYTGLGGGIIEAVGLALSYLLGWTVFGSDYTRYLPSTTPPSHVFFNAASANFIAGVWLELVGVALATIFPKAAAGANPISLLSGIQPHWMVPVALFAVIIGTVTADVLNIYSGSLSALVINIPLKRWVAAILVGLLGGILAWIARNSYYLDFENFLFLLAYWLAPWTAVVLVDFFVVRRGRYHTDMFYDPRRVIRPGFWAWLIAIVVSIPFFNQALYVGAFANRYPHLGDISYYVSFIVAGVLYWIIGTRTARD</sequence>
<feature type="transmembrane region" description="Helical" evidence="8">
    <location>
        <begin position="361"/>
        <end position="383"/>
    </location>
</feature>